<keyword evidence="1" id="KW-0472">Membrane</keyword>
<gene>
    <name evidence="3" type="ORF">A3843_05265</name>
</gene>
<dbReference type="PANTHER" id="PTHR22911:SF103">
    <property type="entry name" value="BLR2811 PROTEIN"/>
    <property type="match status" value="1"/>
</dbReference>
<dbReference type="EMBL" id="LVVZ01000007">
    <property type="protein sequence ID" value="OKL45159.1"/>
    <property type="molecule type" value="Genomic_DNA"/>
</dbReference>
<protein>
    <recommendedName>
        <fullName evidence="2">EamA domain-containing protein</fullName>
    </recommendedName>
</protein>
<feature type="domain" description="EamA" evidence="2">
    <location>
        <begin position="45"/>
        <end position="176"/>
    </location>
</feature>
<sequence length="245" mass="26401">MKTTRANFVISTNGKGQQSPLACFLGNFTMSAVATEGAPENRVRYGIVWLVCGMLLFVCTDTVARHLTQTYPVLQVVWARLFIHLVLMTLVLPPKVPKFVRPKNPKATYLRAIIVFLTSIGSVATLQLIPVANMHAIGLLGPMLVTAFSVPLLGESVNRTQWAAISLACVGAVLIVKPGFGVLQLGSLIALATTVIYSLGHIAARYANRYDEPSTVLYCTALVGGVLSSLIVPFFWKAPNLEVGC</sequence>
<accession>A0A1U7JKB0</accession>
<feature type="transmembrane region" description="Helical" evidence="1">
    <location>
        <begin position="76"/>
        <end position="96"/>
    </location>
</feature>
<reference evidence="3 4" key="1">
    <citation type="submission" date="2016-03" db="EMBL/GenBank/DDBJ databases">
        <title>Genome sequence of Nesiotobacter sp. nov., a moderately halophilic alphaproteobacterium isolated from the Yellow Sea, China.</title>
        <authorList>
            <person name="Zhang G."/>
            <person name="Zhang R."/>
        </authorList>
    </citation>
    <scope>NUCLEOTIDE SEQUENCE [LARGE SCALE GENOMIC DNA]</scope>
    <source>
        <strain evidence="3 4">WB1-6</strain>
    </source>
</reference>
<dbReference type="SUPFAM" id="SSF103481">
    <property type="entry name" value="Multidrug resistance efflux transporter EmrE"/>
    <property type="match status" value="1"/>
</dbReference>
<dbReference type="InterPro" id="IPR037185">
    <property type="entry name" value="EmrE-like"/>
</dbReference>
<comment type="caution">
    <text evidence="3">The sequence shown here is derived from an EMBL/GenBank/DDBJ whole genome shotgun (WGS) entry which is preliminary data.</text>
</comment>
<proteinExistence type="predicted"/>
<evidence type="ECO:0000313" key="3">
    <source>
        <dbReference type="EMBL" id="OKL45159.1"/>
    </source>
</evidence>
<dbReference type="PANTHER" id="PTHR22911">
    <property type="entry name" value="ACYL-MALONYL CONDENSING ENZYME-RELATED"/>
    <property type="match status" value="1"/>
</dbReference>
<dbReference type="Pfam" id="PF00892">
    <property type="entry name" value="EamA"/>
    <property type="match status" value="1"/>
</dbReference>
<keyword evidence="1" id="KW-1133">Transmembrane helix</keyword>
<dbReference type="Proteomes" id="UP000185783">
    <property type="component" value="Unassembled WGS sequence"/>
</dbReference>
<name>A0A1U7JKB0_9HYPH</name>
<keyword evidence="1" id="KW-0812">Transmembrane</keyword>
<dbReference type="GO" id="GO:0016020">
    <property type="term" value="C:membrane"/>
    <property type="evidence" value="ECO:0007669"/>
    <property type="project" value="InterPro"/>
</dbReference>
<evidence type="ECO:0000259" key="2">
    <source>
        <dbReference type="Pfam" id="PF00892"/>
    </source>
</evidence>
<feature type="transmembrane region" description="Helical" evidence="1">
    <location>
        <begin position="216"/>
        <end position="236"/>
    </location>
</feature>
<feature type="transmembrane region" description="Helical" evidence="1">
    <location>
        <begin position="45"/>
        <end position="64"/>
    </location>
</feature>
<evidence type="ECO:0000313" key="4">
    <source>
        <dbReference type="Proteomes" id="UP000185783"/>
    </source>
</evidence>
<organism evidence="3 4">
    <name type="scientific">Pseudovibrio exalbescens</name>
    <dbReference type="NCBI Taxonomy" id="197461"/>
    <lineage>
        <taxon>Bacteria</taxon>
        <taxon>Pseudomonadati</taxon>
        <taxon>Pseudomonadota</taxon>
        <taxon>Alphaproteobacteria</taxon>
        <taxon>Hyphomicrobiales</taxon>
        <taxon>Stappiaceae</taxon>
        <taxon>Pseudovibrio</taxon>
    </lineage>
</organism>
<feature type="transmembrane region" description="Helical" evidence="1">
    <location>
        <begin position="182"/>
        <end position="204"/>
    </location>
</feature>
<feature type="transmembrane region" description="Helical" evidence="1">
    <location>
        <begin position="160"/>
        <end position="176"/>
    </location>
</feature>
<dbReference type="STRING" id="197461.A3843_05265"/>
<keyword evidence="4" id="KW-1185">Reference proteome</keyword>
<evidence type="ECO:0000256" key="1">
    <source>
        <dbReference type="SAM" id="Phobius"/>
    </source>
</evidence>
<feature type="transmembrane region" description="Helical" evidence="1">
    <location>
        <begin position="135"/>
        <end position="153"/>
    </location>
</feature>
<feature type="transmembrane region" description="Helical" evidence="1">
    <location>
        <begin position="108"/>
        <end position="129"/>
    </location>
</feature>
<dbReference type="InterPro" id="IPR000620">
    <property type="entry name" value="EamA_dom"/>
</dbReference>
<dbReference type="AlphaFoldDB" id="A0A1U7JKB0"/>